<evidence type="ECO:0000256" key="1">
    <source>
        <dbReference type="ARBA" id="ARBA00010923"/>
    </source>
</evidence>
<proteinExistence type="inferred from homology"/>
<accession>A0A350P2P2</accession>
<feature type="domain" description="Type I restriction modification DNA specificity" evidence="4">
    <location>
        <begin position="222"/>
        <end position="372"/>
    </location>
</feature>
<dbReference type="GO" id="GO:0003677">
    <property type="term" value="F:DNA binding"/>
    <property type="evidence" value="ECO:0007669"/>
    <property type="project" value="UniProtKB-KW"/>
</dbReference>
<evidence type="ECO:0000313" key="6">
    <source>
        <dbReference type="Proteomes" id="UP000263517"/>
    </source>
</evidence>
<dbReference type="EMBL" id="DNAN01000258">
    <property type="protein sequence ID" value="HAW75559.1"/>
    <property type="molecule type" value="Genomic_DNA"/>
</dbReference>
<keyword evidence="2" id="KW-0680">Restriction system</keyword>
<evidence type="ECO:0000313" key="5">
    <source>
        <dbReference type="EMBL" id="HAW75559.1"/>
    </source>
</evidence>
<name>A0A350P2P2_9ALTE</name>
<keyword evidence="5" id="KW-0540">Nuclease</keyword>
<comment type="similarity">
    <text evidence="1">Belongs to the type-I restriction system S methylase family.</text>
</comment>
<evidence type="ECO:0000259" key="4">
    <source>
        <dbReference type="Pfam" id="PF01420"/>
    </source>
</evidence>
<evidence type="ECO:0000256" key="3">
    <source>
        <dbReference type="ARBA" id="ARBA00023125"/>
    </source>
</evidence>
<keyword evidence="5" id="KW-0378">Hydrolase</keyword>
<dbReference type="InterPro" id="IPR044946">
    <property type="entry name" value="Restrct_endonuc_typeI_TRD_sf"/>
</dbReference>
<gene>
    <name evidence="5" type="ORF">DCW74_07475</name>
</gene>
<dbReference type="Pfam" id="PF01420">
    <property type="entry name" value="Methylase_S"/>
    <property type="match status" value="2"/>
</dbReference>
<dbReference type="InterPro" id="IPR000055">
    <property type="entry name" value="Restrct_endonuc_typeI_TRD"/>
</dbReference>
<dbReference type="GO" id="GO:0004519">
    <property type="term" value="F:endonuclease activity"/>
    <property type="evidence" value="ECO:0007669"/>
    <property type="project" value="UniProtKB-KW"/>
</dbReference>
<reference evidence="5 6" key="1">
    <citation type="journal article" date="2018" name="Nat. Biotechnol.">
        <title>A standardized bacterial taxonomy based on genome phylogeny substantially revises the tree of life.</title>
        <authorList>
            <person name="Parks D.H."/>
            <person name="Chuvochina M."/>
            <person name="Waite D.W."/>
            <person name="Rinke C."/>
            <person name="Skarshewski A."/>
            <person name="Chaumeil P.A."/>
            <person name="Hugenholtz P."/>
        </authorList>
    </citation>
    <scope>NUCLEOTIDE SEQUENCE [LARGE SCALE GENOMIC DNA]</scope>
    <source>
        <strain evidence="5">UBA11978</strain>
    </source>
</reference>
<dbReference type="AlphaFoldDB" id="A0A350P2P2"/>
<evidence type="ECO:0000256" key="2">
    <source>
        <dbReference type="ARBA" id="ARBA00022747"/>
    </source>
</evidence>
<dbReference type="GO" id="GO:0009307">
    <property type="term" value="P:DNA restriction-modification system"/>
    <property type="evidence" value="ECO:0007669"/>
    <property type="project" value="UniProtKB-KW"/>
</dbReference>
<protein>
    <submittedName>
        <fullName evidence="5">Restriction endonuclease subunit S</fullName>
    </submittedName>
</protein>
<dbReference type="Proteomes" id="UP000263517">
    <property type="component" value="Unassembled WGS sequence"/>
</dbReference>
<keyword evidence="5" id="KW-0255">Endonuclease</keyword>
<sequence>MQAMLEQTSGDLEIDRSDWELVKFGDVAIQQKGTVDRENTDLTRYVKGEHMYSEDLHLREWGELKDEYLGPAFIRKFEEGDILYGSRRTYLRKVVVAPFDGITSNTTFVVKANEKRIDKRLLPFVMLSEGFSLHSIQNSKGSVNPYVNWKDLSGYEFLLPPLSKQKDILDLLQGIDLSIQADIELRASLGRRKTSFFNSAIYTPVDSLGEFGRKKSNFPVHKLGELATRFQYGISESLENSGDIPVLRMNNLQNGVLDINDLKFVAENYNNLDDFILNQGDILFNRTNSYELVGKTCIFNEEKRFSFASYLIRIVTDKSKLLPEYLNFYMNSPIGLSKIRKYRTPGVSQSNINANNLKRLLIPTPDLEFQKHLMSQVFRIEFAENSVNTKVCEGKALLLKLVNQVF</sequence>
<comment type="caution">
    <text evidence="5">The sequence shown here is derived from an EMBL/GenBank/DDBJ whole genome shotgun (WGS) entry which is preliminary data.</text>
</comment>
<organism evidence="5 6">
    <name type="scientific">Alteromonas australica</name>
    <dbReference type="NCBI Taxonomy" id="589873"/>
    <lineage>
        <taxon>Bacteria</taxon>
        <taxon>Pseudomonadati</taxon>
        <taxon>Pseudomonadota</taxon>
        <taxon>Gammaproteobacteria</taxon>
        <taxon>Alteromonadales</taxon>
        <taxon>Alteromonadaceae</taxon>
        <taxon>Alteromonas/Salinimonas group</taxon>
        <taxon>Alteromonas</taxon>
    </lineage>
</organism>
<dbReference type="InterPro" id="IPR052021">
    <property type="entry name" value="Type-I_RS_S_subunit"/>
</dbReference>
<dbReference type="PANTHER" id="PTHR30408:SF12">
    <property type="entry name" value="TYPE I RESTRICTION ENZYME MJAVIII SPECIFICITY SUBUNIT"/>
    <property type="match status" value="1"/>
</dbReference>
<keyword evidence="3" id="KW-0238">DNA-binding</keyword>
<dbReference type="CDD" id="cd17524">
    <property type="entry name" value="RMtype1_S_EcoUTORF5051P-TRD2-CR2_like"/>
    <property type="match status" value="1"/>
</dbReference>
<dbReference type="Gene3D" id="3.90.220.20">
    <property type="entry name" value="DNA methylase specificity domains"/>
    <property type="match status" value="2"/>
</dbReference>
<dbReference type="SUPFAM" id="SSF116734">
    <property type="entry name" value="DNA methylase specificity domain"/>
    <property type="match status" value="2"/>
</dbReference>
<feature type="domain" description="Type I restriction modification DNA specificity" evidence="4">
    <location>
        <begin position="17"/>
        <end position="177"/>
    </location>
</feature>
<dbReference type="PANTHER" id="PTHR30408">
    <property type="entry name" value="TYPE-1 RESTRICTION ENZYME ECOKI SPECIFICITY PROTEIN"/>
    <property type="match status" value="1"/>
</dbReference>